<dbReference type="Gene3D" id="3.90.1480.10">
    <property type="entry name" value="Alpha-2,3-sialyltransferase"/>
    <property type="match status" value="1"/>
</dbReference>
<gene>
    <name evidence="1" type="ORF">ES754_02815</name>
</gene>
<dbReference type="EMBL" id="VORZ01000001">
    <property type="protein sequence ID" value="TXD97904.1"/>
    <property type="molecule type" value="Genomic_DNA"/>
</dbReference>
<evidence type="ECO:0000313" key="2">
    <source>
        <dbReference type="Proteomes" id="UP000321903"/>
    </source>
</evidence>
<dbReference type="RefSeq" id="WP_147221849.1">
    <property type="nucleotide sequence ID" value="NZ_CAJGYY010000001.1"/>
</dbReference>
<evidence type="ECO:0000313" key="1">
    <source>
        <dbReference type="EMBL" id="TXD97904.1"/>
    </source>
</evidence>
<dbReference type="AlphaFoldDB" id="A0A5C7A5R8"/>
<protein>
    <submittedName>
        <fullName evidence="1">Uncharacterized protein</fullName>
    </submittedName>
</protein>
<sequence length="286" mass="32161">MAQNLGLPPTVEFNIDNHIITIKGFNADEAKQNLYQQAVNIIASGPSIVDLAFAEMQDTATIFVNGSISLTEQHEFTNIVGYVISDARFIHHQPEILKSYYTGQPLYATLAVLEAMAVTQPDLMRTYHDSMRILYPVDRPWGVKSNKLWFSKLSFRKKLLNKKKPLLHFVNHPNFVIDTDYKPDPIGVSLNITYGFVEAGTVAYVAAQLAFSRQASEINLYGVDLLNSNQPRFYENEDNSAPSKLDKAVTDRIVPSFNLLGHVYKDHGVPIINHSPISKDLFDGLY</sequence>
<reference evidence="1 2" key="1">
    <citation type="submission" date="2019-08" db="EMBL/GenBank/DDBJ databases">
        <title>Genome sequence of Psychrobacter frigidicola ACAM304 (type strain).</title>
        <authorList>
            <person name="Bowman J.P."/>
        </authorList>
    </citation>
    <scope>NUCLEOTIDE SEQUENCE [LARGE SCALE GENOMIC DNA]</scope>
    <source>
        <strain evidence="1 2">ACAM 304</strain>
    </source>
</reference>
<proteinExistence type="predicted"/>
<keyword evidence="2" id="KW-1185">Reference proteome</keyword>
<name>A0A5C7A5R8_9GAMM</name>
<dbReference type="Proteomes" id="UP000321903">
    <property type="component" value="Unassembled WGS sequence"/>
</dbReference>
<comment type="caution">
    <text evidence="1">The sequence shown here is derived from an EMBL/GenBank/DDBJ whole genome shotgun (WGS) entry which is preliminary data.</text>
</comment>
<dbReference type="OrthoDB" id="9177936at2"/>
<accession>A0A5C7A5R8</accession>
<organism evidence="1 2">
    <name type="scientific">Psychrobacter frigidicola</name>
    <dbReference type="NCBI Taxonomy" id="45611"/>
    <lineage>
        <taxon>Bacteria</taxon>
        <taxon>Pseudomonadati</taxon>
        <taxon>Pseudomonadota</taxon>
        <taxon>Gammaproteobacteria</taxon>
        <taxon>Moraxellales</taxon>
        <taxon>Moraxellaceae</taxon>
        <taxon>Psychrobacter</taxon>
    </lineage>
</organism>